<evidence type="ECO:0000256" key="2">
    <source>
        <dbReference type="ARBA" id="ARBA00022723"/>
    </source>
</evidence>
<dbReference type="Gene3D" id="3.30.2010.10">
    <property type="entry name" value="Metalloproteases ('zincins'), catalytic domain"/>
    <property type="match status" value="1"/>
</dbReference>
<proteinExistence type="inferred from homology"/>
<name>A0A444HFT3_9FLAO</name>
<dbReference type="EMBL" id="SBII01000001">
    <property type="protein sequence ID" value="RWX03759.1"/>
    <property type="molecule type" value="Genomic_DNA"/>
</dbReference>
<dbReference type="GO" id="GO:0046872">
    <property type="term" value="F:metal ion binding"/>
    <property type="evidence" value="ECO:0007669"/>
    <property type="project" value="UniProtKB-KW"/>
</dbReference>
<dbReference type="RefSeq" id="WP_128388314.1">
    <property type="nucleotide sequence ID" value="NZ_SBII01000001.1"/>
</dbReference>
<dbReference type="InterPro" id="IPR001915">
    <property type="entry name" value="Peptidase_M48"/>
</dbReference>
<sequence>MKFIFTIIALVFCGLFINGQTNFVSIDTTSFVCKANLNLEYKKKFESINKKKSALNSAQKNITKEIYSEIQDNFLDKINSNNFICDDKINPYLQGLMDEVLIKSGISPEGYKMLLSRNSEINAYNTGDGTIVVNYGLFLATDNEDELVFIISHEIGHQFLNHIKNDIETFALLSTSEEVVKKTKEIRKQKYGRATTASDLLKNIRYQNYSERRKKEIEADSIGLVFYKKTMRNPKAAIAVLGKLDDSDKEKDSIMPGDYKRVFEKGGFVVKQKYFEEEESLFKKYDKTKRIDVDSLKTHPDCITRVKLLKDHLDNKFTAQYSSSNSFLEIKKNSAYQNLFNLFTAEKYGLSLYEALKLYKNDSENPILKNIIYLNFTKIYASRGSYTINRYVPTHDNLHNTASLNRFISFVNNIKMTDLEIIINNFKS</sequence>
<evidence type="ECO:0000256" key="5">
    <source>
        <dbReference type="ARBA" id="ARBA00023049"/>
    </source>
</evidence>
<protein>
    <recommendedName>
        <fullName evidence="7">Peptidase M48 domain-containing protein</fullName>
    </recommendedName>
</protein>
<comment type="caution">
    <text evidence="8">The sequence shown here is derived from an EMBL/GenBank/DDBJ whole genome shotgun (WGS) entry which is preliminary data.</text>
</comment>
<organism evidence="8 9">
    <name type="scientific">Flavobacterium cerinum</name>
    <dbReference type="NCBI Taxonomy" id="2502784"/>
    <lineage>
        <taxon>Bacteria</taxon>
        <taxon>Pseudomonadati</taxon>
        <taxon>Bacteroidota</taxon>
        <taxon>Flavobacteriia</taxon>
        <taxon>Flavobacteriales</taxon>
        <taxon>Flavobacteriaceae</taxon>
        <taxon>Flavobacterium</taxon>
    </lineage>
</organism>
<dbReference type="GO" id="GO:0051603">
    <property type="term" value="P:proteolysis involved in protein catabolic process"/>
    <property type="evidence" value="ECO:0007669"/>
    <property type="project" value="TreeGrafter"/>
</dbReference>
<keyword evidence="4 6" id="KW-0862">Zinc</keyword>
<dbReference type="AlphaFoldDB" id="A0A444HFT3"/>
<comment type="similarity">
    <text evidence="6">Belongs to the peptidase M48 family.</text>
</comment>
<evidence type="ECO:0000256" key="6">
    <source>
        <dbReference type="RuleBase" id="RU003983"/>
    </source>
</evidence>
<evidence type="ECO:0000313" key="9">
    <source>
        <dbReference type="Proteomes" id="UP000287527"/>
    </source>
</evidence>
<evidence type="ECO:0000313" key="8">
    <source>
        <dbReference type="EMBL" id="RWX03759.1"/>
    </source>
</evidence>
<evidence type="ECO:0000259" key="7">
    <source>
        <dbReference type="Pfam" id="PF01435"/>
    </source>
</evidence>
<dbReference type="PANTHER" id="PTHR22726">
    <property type="entry name" value="METALLOENDOPEPTIDASE OMA1"/>
    <property type="match status" value="1"/>
</dbReference>
<keyword evidence="9" id="KW-1185">Reference proteome</keyword>
<reference evidence="8 9" key="1">
    <citation type="submission" date="2019-01" db="EMBL/GenBank/DDBJ databases">
        <title>Flavobacterium sp. nov.,isolated from freshwater.</title>
        <authorList>
            <person name="Zhang R."/>
            <person name="Du Z.-J."/>
        </authorList>
    </citation>
    <scope>NUCLEOTIDE SEQUENCE [LARGE SCALE GENOMIC DNA]</scope>
    <source>
        <strain evidence="8 9">1E403</strain>
    </source>
</reference>
<dbReference type="CDD" id="cd07324">
    <property type="entry name" value="M48C_Oma1-like"/>
    <property type="match status" value="1"/>
</dbReference>
<accession>A0A444HFT3</accession>
<gene>
    <name evidence="8" type="ORF">EPI11_02170</name>
</gene>
<evidence type="ECO:0000256" key="3">
    <source>
        <dbReference type="ARBA" id="ARBA00022801"/>
    </source>
</evidence>
<evidence type="ECO:0000256" key="4">
    <source>
        <dbReference type="ARBA" id="ARBA00022833"/>
    </source>
</evidence>
<dbReference type="PANTHER" id="PTHR22726:SF1">
    <property type="entry name" value="METALLOENDOPEPTIDASE OMA1, MITOCHONDRIAL"/>
    <property type="match status" value="1"/>
</dbReference>
<dbReference type="OrthoDB" id="910748at2"/>
<keyword evidence="2" id="KW-0479">Metal-binding</keyword>
<dbReference type="Proteomes" id="UP000287527">
    <property type="component" value="Unassembled WGS sequence"/>
</dbReference>
<evidence type="ECO:0000256" key="1">
    <source>
        <dbReference type="ARBA" id="ARBA00022670"/>
    </source>
</evidence>
<keyword evidence="3 6" id="KW-0378">Hydrolase</keyword>
<dbReference type="Pfam" id="PF01435">
    <property type="entry name" value="Peptidase_M48"/>
    <property type="match status" value="1"/>
</dbReference>
<keyword evidence="5 6" id="KW-0482">Metalloprotease</keyword>
<dbReference type="GO" id="GO:0004222">
    <property type="term" value="F:metalloendopeptidase activity"/>
    <property type="evidence" value="ECO:0007669"/>
    <property type="project" value="InterPro"/>
</dbReference>
<dbReference type="GO" id="GO:0016020">
    <property type="term" value="C:membrane"/>
    <property type="evidence" value="ECO:0007669"/>
    <property type="project" value="TreeGrafter"/>
</dbReference>
<dbReference type="InterPro" id="IPR051156">
    <property type="entry name" value="Mito/Outer_Membr_Metalloprot"/>
</dbReference>
<keyword evidence="1 6" id="KW-0645">Protease</keyword>
<comment type="cofactor">
    <cofactor evidence="6">
        <name>Zn(2+)</name>
        <dbReference type="ChEBI" id="CHEBI:29105"/>
    </cofactor>
    <text evidence="6">Binds 1 zinc ion per subunit.</text>
</comment>
<feature type="domain" description="Peptidase M48" evidence="7">
    <location>
        <begin position="90"/>
        <end position="311"/>
    </location>
</feature>